<keyword evidence="9" id="KW-1185">Reference proteome</keyword>
<feature type="transmembrane region" description="Helical" evidence="7">
    <location>
        <begin position="295"/>
        <end position="316"/>
    </location>
</feature>
<keyword evidence="4 7" id="KW-0812">Transmembrane</keyword>
<feature type="transmembrane region" description="Helical" evidence="7">
    <location>
        <begin position="185"/>
        <end position="207"/>
    </location>
</feature>
<comment type="similarity">
    <text evidence="2">Belongs to the polysaccharide synthase family.</text>
</comment>
<feature type="transmembrane region" description="Helical" evidence="7">
    <location>
        <begin position="328"/>
        <end position="352"/>
    </location>
</feature>
<organism evidence="8 9">
    <name type="scientific">Saccharothrix syringae</name>
    <name type="common">Nocardiopsis syringae</name>
    <dbReference type="NCBI Taxonomy" id="103733"/>
    <lineage>
        <taxon>Bacteria</taxon>
        <taxon>Bacillati</taxon>
        <taxon>Actinomycetota</taxon>
        <taxon>Actinomycetes</taxon>
        <taxon>Pseudonocardiales</taxon>
        <taxon>Pseudonocardiaceae</taxon>
        <taxon>Saccharothrix</taxon>
    </lineage>
</organism>
<feature type="transmembrane region" description="Helical" evidence="7">
    <location>
        <begin position="39"/>
        <end position="64"/>
    </location>
</feature>
<proteinExistence type="inferred from homology"/>
<sequence>MAAGGRLRGPEWTDVTSGLAVRGSLWLFLVNVVSKGSQAVVTLVLAALLTSEALGLVALAVALVNIGQVVQSMGVYDVVSRTAGDPRRVAGTLLVLSAGAGLVPALGLVAAAGPVAAALGAPGAAPLVRLAALSLPFSAVAGVQMGLVHRDLDFRRRLLPDAGGAVLGAAVTVGLAVAGAGPYSLVLGLLCAAVAAPLLAVLVGVRVRPGWDAAAAGEALRWIAVVGPGALVAVLLVNVDYLAVARVLGTEAVGVYSLAYRIAWVPYIMVAVVLGGVVLPLCARMLREGRGLSDVVGRFTVAVLALTGGLYAVVALSADRVVVFGARWAGAAVPLVLLCAYGLGISLLHVWYQVLKAAGHARRYLLLETTHLVVLVLGLFVGTRFGLVVVASVHAVTAWVLVPVTWRALARHGLAPPLRSLGRGVVGLVVAVGCAAVVVRSVGGVFGPRGSVAGAVVQGVVLAVVCGLVLVGAHRGLVRGLVRGVRR</sequence>
<evidence type="ECO:0000256" key="7">
    <source>
        <dbReference type="SAM" id="Phobius"/>
    </source>
</evidence>
<keyword evidence="6 7" id="KW-0472">Membrane</keyword>
<dbReference type="EMBL" id="CP034550">
    <property type="protein sequence ID" value="QFZ18237.1"/>
    <property type="molecule type" value="Genomic_DNA"/>
</dbReference>
<protein>
    <submittedName>
        <fullName evidence="8">Polysaccharide biosynthesis protein</fullName>
    </submittedName>
</protein>
<evidence type="ECO:0000313" key="8">
    <source>
        <dbReference type="EMBL" id="QFZ18237.1"/>
    </source>
</evidence>
<feature type="transmembrane region" description="Helical" evidence="7">
    <location>
        <begin position="93"/>
        <end position="121"/>
    </location>
</feature>
<dbReference type="InterPro" id="IPR050833">
    <property type="entry name" value="Poly_Biosynth_Transport"/>
</dbReference>
<evidence type="ECO:0000256" key="2">
    <source>
        <dbReference type="ARBA" id="ARBA00007430"/>
    </source>
</evidence>
<feature type="transmembrane region" description="Helical" evidence="7">
    <location>
        <begin position="387"/>
        <end position="409"/>
    </location>
</feature>
<evidence type="ECO:0000256" key="5">
    <source>
        <dbReference type="ARBA" id="ARBA00022989"/>
    </source>
</evidence>
<dbReference type="Proteomes" id="UP000325787">
    <property type="component" value="Chromosome"/>
</dbReference>
<evidence type="ECO:0000256" key="6">
    <source>
        <dbReference type="ARBA" id="ARBA00023136"/>
    </source>
</evidence>
<feature type="transmembrane region" description="Helical" evidence="7">
    <location>
        <begin position="421"/>
        <end position="443"/>
    </location>
</feature>
<keyword evidence="5 7" id="KW-1133">Transmembrane helix</keyword>
<dbReference type="OrthoDB" id="149157at2"/>
<accession>A0A5Q0GVZ6</accession>
<name>A0A5Q0GVZ6_SACSY</name>
<dbReference type="PANTHER" id="PTHR30250">
    <property type="entry name" value="PST FAMILY PREDICTED COLANIC ACID TRANSPORTER"/>
    <property type="match status" value="1"/>
</dbReference>
<feature type="transmembrane region" description="Helical" evidence="7">
    <location>
        <begin position="264"/>
        <end position="283"/>
    </location>
</feature>
<dbReference type="GO" id="GO:0005886">
    <property type="term" value="C:plasma membrane"/>
    <property type="evidence" value="ECO:0007669"/>
    <property type="project" value="UniProtKB-SubCell"/>
</dbReference>
<feature type="transmembrane region" description="Helical" evidence="7">
    <location>
        <begin position="159"/>
        <end position="179"/>
    </location>
</feature>
<dbReference type="AlphaFoldDB" id="A0A5Q0GVZ6"/>
<feature type="transmembrane region" description="Helical" evidence="7">
    <location>
        <begin position="127"/>
        <end position="147"/>
    </location>
</feature>
<dbReference type="Pfam" id="PF13440">
    <property type="entry name" value="Polysacc_synt_3"/>
    <property type="match status" value="1"/>
</dbReference>
<gene>
    <name evidence="8" type="ORF">EKG83_12765</name>
</gene>
<evidence type="ECO:0000256" key="3">
    <source>
        <dbReference type="ARBA" id="ARBA00022475"/>
    </source>
</evidence>
<evidence type="ECO:0000256" key="4">
    <source>
        <dbReference type="ARBA" id="ARBA00022692"/>
    </source>
</evidence>
<evidence type="ECO:0000313" key="9">
    <source>
        <dbReference type="Proteomes" id="UP000325787"/>
    </source>
</evidence>
<feature type="transmembrane region" description="Helical" evidence="7">
    <location>
        <begin position="364"/>
        <end position="381"/>
    </location>
</feature>
<comment type="subcellular location">
    <subcellularLocation>
        <location evidence="1">Cell membrane</location>
        <topology evidence="1">Multi-pass membrane protein</topology>
    </subcellularLocation>
</comment>
<dbReference type="KEGG" id="ssyi:EKG83_12765"/>
<reference evidence="9" key="1">
    <citation type="journal article" date="2021" name="Curr. Microbiol.">
        <title>Complete genome of nocamycin-producing strain Saccharothrix syringae NRRL B-16468 reveals the biosynthetic potential for secondary metabolites.</title>
        <authorList>
            <person name="Mo X."/>
            <person name="Yang S."/>
        </authorList>
    </citation>
    <scope>NUCLEOTIDE SEQUENCE [LARGE SCALE GENOMIC DNA]</scope>
    <source>
        <strain evidence="9">ATCC 51364 / DSM 43886 / JCM 6844 / KCTC 9398 / NBRC 14523 / NRRL B-16468 / INA 2240</strain>
    </source>
</reference>
<feature type="transmembrane region" description="Helical" evidence="7">
    <location>
        <begin position="455"/>
        <end position="478"/>
    </location>
</feature>
<keyword evidence="3" id="KW-1003">Cell membrane</keyword>
<feature type="transmembrane region" description="Helical" evidence="7">
    <location>
        <begin position="219"/>
        <end position="244"/>
    </location>
</feature>
<dbReference type="PANTHER" id="PTHR30250:SF10">
    <property type="entry name" value="LIPOPOLYSACCHARIDE BIOSYNTHESIS PROTEIN WZXC"/>
    <property type="match status" value="1"/>
</dbReference>
<evidence type="ECO:0000256" key="1">
    <source>
        <dbReference type="ARBA" id="ARBA00004651"/>
    </source>
</evidence>